<comment type="cofactor">
    <cofactor evidence="1 13">
        <name>heme</name>
        <dbReference type="ChEBI" id="CHEBI:30413"/>
    </cofactor>
</comment>
<keyword evidence="11 14" id="KW-0503">Monooxygenase</keyword>
<evidence type="ECO:0000256" key="5">
    <source>
        <dbReference type="ARBA" id="ARBA00022617"/>
    </source>
</evidence>
<feature type="chain" id="PRO_5014616402" evidence="15">
    <location>
        <begin position="26"/>
        <end position="506"/>
    </location>
</feature>
<evidence type="ECO:0000256" key="15">
    <source>
        <dbReference type="SAM" id="SignalP"/>
    </source>
</evidence>
<keyword evidence="6 13" id="KW-0479">Metal-binding</keyword>
<evidence type="ECO:0000313" key="16">
    <source>
        <dbReference type="EMBL" id="ATU82748.1"/>
    </source>
</evidence>
<feature type="signal peptide" evidence="15">
    <location>
        <begin position="1"/>
        <end position="25"/>
    </location>
</feature>
<evidence type="ECO:0000256" key="1">
    <source>
        <dbReference type="ARBA" id="ARBA00001971"/>
    </source>
</evidence>
<sequence length="506" mass="58030">MLEAISIVLFSIFILLLWKRLKTNGNFITDGDNIPGPKGLPLIGNALSIPKTRAEGLEFRRHLVEKYGHISRLWIGNLLAVFLSNADDCEVILKDPKYITKSVQIYSFFHPWLGTGLLTSSGEKWHTRRKAITPTFHFKILEEFINIFDKNGSILINRLNEYCDGQVFNIQPLISRYTLDVICETAMGIQINAQNDPNSTYFNAVRRLCQLISDRSRKPWLHNEFLYTLCGKRWEENKLIKTLHDFTNKVIKDKTSTLSTAADEQTSYTNVEGIKKRTAFLELLLKMKMSGNPAFKTFSDIREEVDTFMFEGHDTTSAAICFALVQISRHKDVQDKIYLEVASLAKSGADIKSYECLQMMKYLECVIKESLRIFPSVPVLGRELFEDIHLPSGYTVPKGAILFISVFFLHRNEKYFPNPEVFNPDNFLFENVNKRHPYAYIPFSAGPRNCIGQKFAMLELKSVLAKIILQFEIEPADDGWKLELDPNVILQSSNGHRLKIKPRIKA</sequence>
<dbReference type="EMBL" id="KY030997">
    <property type="protein sequence ID" value="ATU82748.1"/>
    <property type="molecule type" value="mRNA"/>
</dbReference>
<evidence type="ECO:0000256" key="11">
    <source>
        <dbReference type="ARBA" id="ARBA00023033"/>
    </source>
</evidence>
<dbReference type="PROSITE" id="PS00086">
    <property type="entry name" value="CYTOCHROME_P450"/>
    <property type="match status" value="1"/>
</dbReference>
<keyword evidence="12" id="KW-0472">Membrane</keyword>
<keyword evidence="9 14" id="KW-0560">Oxidoreductase</keyword>
<evidence type="ECO:0000256" key="3">
    <source>
        <dbReference type="ARBA" id="ARBA00004406"/>
    </source>
</evidence>
<comment type="subcellular location">
    <subcellularLocation>
        <location evidence="3">Endoplasmic reticulum membrane</location>
        <topology evidence="3">Peripheral membrane protein</topology>
    </subcellularLocation>
    <subcellularLocation>
        <location evidence="2">Microsome membrane</location>
        <topology evidence="2">Peripheral membrane protein</topology>
    </subcellularLocation>
</comment>
<dbReference type="PRINTS" id="PR00385">
    <property type="entry name" value="P450"/>
</dbReference>
<dbReference type="GO" id="GO:0004497">
    <property type="term" value="F:monooxygenase activity"/>
    <property type="evidence" value="ECO:0007669"/>
    <property type="project" value="UniProtKB-KW"/>
</dbReference>
<dbReference type="InterPro" id="IPR001128">
    <property type="entry name" value="Cyt_P450"/>
</dbReference>
<dbReference type="Gene3D" id="1.10.630.10">
    <property type="entry name" value="Cytochrome P450"/>
    <property type="match status" value="1"/>
</dbReference>
<evidence type="ECO:0000256" key="12">
    <source>
        <dbReference type="ARBA" id="ARBA00023136"/>
    </source>
</evidence>
<keyword evidence="5 13" id="KW-0349">Heme</keyword>
<dbReference type="InterPro" id="IPR050196">
    <property type="entry name" value="Cytochrome_P450_Monoox"/>
</dbReference>
<evidence type="ECO:0000256" key="8">
    <source>
        <dbReference type="ARBA" id="ARBA00022848"/>
    </source>
</evidence>
<keyword evidence="8" id="KW-0492">Microsome</keyword>
<protein>
    <submittedName>
        <fullName evidence="16">Secreted Cytochrome-like protein</fullName>
    </submittedName>
</protein>
<dbReference type="InterPro" id="IPR017972">
    <property type="entry name" value="Cyt_P450_CS"/>
</dbReference>
<dbReference type="PANTHER" id="PTHR24291">
    <property type="entry name" value="CYTOCHROME P450 FAMILY 4"/>
    <property type="match status" value="1"/>
</dbReference>
<evidence type="ECO:0000256" key="6">
    <source>
        <dbReference type="ARBA" id="ARBA00022723"/>
    </source>
</evidence>
<dbReference type="CDD" id="cd20628">
    <property type="entry name" value="CYP4"/>
    <property type="match status" value="1"/>
</dbReference>
<evidence type="ECO:0000256" key="14">
    <source>
        <dbReference type="RuleBase" id="RU000461"/>
    </source>
</evidence>
<dbReference type="GO" id="GO:0005789">
    <property type="term" value="C:endoplasmic reticulum membrane"/>
    <property type="evidence" value="ECO:0007669"/>
    <property type="project" value="UniProtKB-SubCell"/>
</dbReference>
<reference evidence="16" key="1">
    <citation type="submission" date="2016-10" db="EMBL/GenBank/DDBJ databases">
        <title>The assassin bug Pristhesancus plagipennis produces two different types of venom.</title>
        <authorList>
            <person name="Walker A.A."/>
            <person name="Herzig V."/>
            <person name="Jin J."/>
            <person name="Fry B.G."/>
            <person name="King G.F."/>
        </authorList>
    </citation>
    <scope>NUCLEOTIDE SEQUENCE</scope>
    <source>
        <tissue evidence="16">Venom/labial glands</tissue>
    </source>
</reference>
<comment type="similarity">
    <text evidence="4 14">Belongs to the cytochrome P450 family.</text>
</comment>
<dbReference type="InterPro" id="IPR036396">
    <property type="entry name" value="Cyt_P450_sf"/>
</dbReference>
<evidence type="ECO:0000256" key="2">
    <source>
        <dbReference type="ARBA" id="ARBA00004174"/>
    </source>
</evidence>
<dbReference type="Pfam" id="PF00067">
    <property type="entry name" value="p450"/>
    <property type="match status" value="1"/>
</dbReference>
<dbReference type="AlphaFoldDB" id="A0A2K8JLR5"/>
<accession>A0A2K8JLR5</accession>
<organism evidence="16">
    <name type="scientific">Pristhesancus plagipennis</name>
    <name type="common">Common assassin bug</name>
    <dbReference type="NCBI Taxonomy" id="1955184"/>
    <lineage>
        <taxon>Eukaryota</taxon>
        <taxon>Metazoa</taxon>
        <taxon>Ecdysozoa</taxon>
        <taxon>Arthropoda</taxon>
        <taxon>Hexapoda</taxon>
        <taxon>Insecta</taxon>
        <taxon>Pterygota</taxon>
        <taxon>Neoptera</taxon>
        <taxon>Paraneoptera</taxon>
        <taxon>Hemiptera</taxon>
        <taxon>Heteroptera</taxon>
        <taxon>Panheteroptera</taxon>
        <taxon>Cimicomorpha</taxon>
        <taxon>Reduviidae</taxon>
        <taxon>Harpactorinae</taxon>
        <taxon>Harpactorini</taxon>
        <taxon>Pristhesancus</taxon>
    </lineage>
</organism>
<evidence type="ECO:0000256" key="9">
    <source>
        <dbReference type="ARBA" id="ARBA00023002"/>
    </source>
</evidence>
<dbReference type="PRINTS" id="PR00463">
    <property type="entry name" value="EP450I"/>
</dbReference>
<evidence type="ECO:0000256" key="10">
    <source>
        <dbReference type="ARBA" id="ARBA00023004"/>
    </source>
</evidence>
<keyword evidence="7" id="KW-0256">Endoplasmic reticulum</keyword>
<dbReference type="InterPro" id="IPR002401">
    <property type="entry name" value="Cyt_P450_E_grp-I"/>
</dbReference>
<feature type="binding site" description="axial binding residue" evidence="13">
    <location>
        <position position="450"/>
    </location>
    <ligand>
        <name>heme</name>
        <dbReference type="ChEBI" id="CHEBI:30413"/>
    </ligand>
    <ligandPart>
        <name>Fe</name>
        <dbReference type="ChEBI" id="CHEBI:18248"/>
    </ligandPart>
</feature>
<dbReference type="FunFam" id="1.10.630.10:FF:000182">
    <property type="entry name" value="Cytochrome P450 3A4"/>
    <property type="match status" value="1"/>
</dbReference>
<dbReference type="SUPFAM" id="SSF48264">
    <property type="entry name" value="Cytochrome P450"/>
    <property type="match status" value="1"/>
</dbReference>
<keyword evidence="10 13" id="KW-0408">Iron</keyword>
<dbReference type="GO" id="GO:0005506">
    <property type="term" value="F:iron ion binding"/>
    <property type="evidence" value="ECO:0007669"/>
    <property type="project" value="InterPro"/>
</dbReference>
<keyword evidence="15" id="KW-0732">Signal</keyword>
<evidence type="ECO:0000256" key="7">
    <source>
        <dbReference type="ARBA" id="ARBA00022824"/>
    </source>
</evidence>
<dbReference type="GO" id="GO:0016705">
    <property type="term" value="F:oxidoreductase activity, acting on paired donors, with incorporation or reduction of molecular oxygen"/>
    <property type="evidence" value="ECO:0007669"/>
    <property type="project" value="InterPro"/>
</dbReference>
<evidence type="ECO:0000256" key="4">
    <source>
        <dbReference type="ARBA" id="ARBA00010617"/>
    </source>
</evidence>
<evidence type="ECO:0000256" key="13">
    <source>
        <dbReference type="PIRSR" id="PIRSR602401-1"/>
    </source>
</evidence>
<dbReference type="GO" id="GO:0020037">
    <property type="term" value="F:heme binding"/>
    <property type="evidence" value="ECO:0007669"/>
    <property type="project" value="InterPro"/>
</dbReference>
<dbReference type="PANTHER" id="PTHR24291:SF189">
    <property type="entry name" value="CYTOCHROME P450 4C3-RELATED"/>
    <property type="match status" value="1"/>
</dbReference>
<name>A0A2K8JLR5_PRIPG</name>
<proteinExistence type="evidence at transcript level"/>